<sequence length="173" mass="19667">MPVILLHDMDYEGISEMRANIEKHIPEWPRLQTGLLYPDGNTLHQRYWVKVPVIHGLKRARKLTELEADMWIDGGRGGFEGTNNASLTSIRVDRFPFDEPRDLKHAYTIAVASQDQHGMFVYPQNRLIGDLEPGLLEPWRGNVLVFKHGSTASKAIVNITDEDVALVEAILKR</sequence>
<comment type="caution">
    <text evidence="1">The sequence shown here is derived from an EMBL/GenBank/DDBJ whole genome shotgun (WGS) entry which is preliminary data.</text>
</comment>
<protein>
    <submittedName>
        <fullName evidence="1">Uncharacterized protein</fullName>
    </submittedName>
</protein>
<name>A0AAD6Z2E7_9AGAR</name>
<evidence type="ECO:0000313" key="2">
    <source>
        <dbReference type="Proteomes" id="UP001218218"/>
    </source>
</evidence>
<dbReference type="EMBL" id="JARIHO010000099">
    <property type="protein sequence ID" value="KAJ7304790.1"/>
    <property type="molecule type" value="Genomic_DNA"/>
</dbReference>
<accession>A0AAD6Z2E7</accession>
<gene>
    <name evidence="1" type="ORF">DFH08DRAFT_976572</name>
</gene>
<organism evidence="1 2">
    <name type="scientific">Mycena albidolilacea</name>
    <dbReference type="NCBI Taxonomy" id="1033008"/>
    <lineage>
        <taxon>Eukaryota</taxon>
        <taxon>Fungi</taxon>
        <taxon>Dikarya</taxon>
        <taxon>Basidiomycota</taxon>
        <taxon>Agaricomycotina</taxon>
        <taxon>Agaricomycetes</taxon>
        <taxon>Agaricomycetidae</taxon>
        <taxon>Agaricales</taxon>
        <taxon>Marasmiineae</taxon>
        <taxon>Mycenaceae</taxon>
        <taxon>Mycena</taxon>
    </lineage>
</organism>
<dbReference type="Proteomes" id="UP001218218">
    <property type="component" value="Unassembled WGS sequence"/>
</dbReference>
<evidence type="ECO:0000313" key="1">
    <source>
        <dbReference type="EMBL" id="KAJ7304790.1"/>
    </source>
</evidence>
<keyword evidence="2" id="KW-1185">Reference proteome</keyword>
<proteinExistence type="predicted"/>
<reference evidence="1" key="1">
    <citation type="submission" date="2023-03" db="EMBL/GenBank/DDBJ databases">
        <title>Massive genome expansion in bonnet fungi (Mycena s.s.) driven by repeated elements and novel gene families across ecological guilds.</title>
        <authorList>
            <consortium name="Lawrence Berkeley National Laboratory"/>
            <person name="Harder C.B."/>
            <person name="Miyauchi S."/>
            <person name="Viragh M."/>
            <person name="Kuo A."/>
            <person name="Thoen E."/>
            <person name="Andreopoulos B."/>
            <person name="Lu D."/>
            <person name="Skrede I."/>
            <person name="Drula E."/>
            <person name="Henrissat B."/>
            <person name="Morin E."/>
            <person name="Kohler A."/>
            <person name="Barry K."/>
            <person name="LaButti K."/>
            <person name="Morin E."/>
            <person name="Salamov A."/>
            <person name="Lipzen A."/>
            <person name="Mereny Z."/>
            <person name="Hegedus B."/>
            <person name="Baldrian P."/>
            <person name="Stursova M."/>
            <person name="Weitz H."/>
            <person name="Taylor A."/>
            <person name="Grigoriev I.V."/>
            <person name="Nagy L.G."/>
            <person name="Martin F."/>
            <person name="Kauserud H."/>
        </authorList>
    </citation>
    <scope>NUCLEOTIDE SEQUENCE</scope>
    <source>
        <strain evidence="1">CBHHK002</strain>
    </source>
</reference>
<dbReference type="AlphaFoldDB" id="A0AAD6Z2E7"/>